<dbReference type="PANTHER" id="PTHR43830">
    <property type="entry name" value="PROTEIN PSP1"/>
    <property type="match status" value="1"/>
</dbReference>
<dbReference type="Proteomes" id="UP000028545">
    <property type="component" value="Unassembled WGS sequence"/>
</dbReference>
<evidence type="ECO:0000259" key="2">
    <source>
        <dbReference type="PROSITE" id="PS51411"/>
    </source>
</evidence>
<evidence type="ECO:0000313" key="3">
    <source>
        <dbReference type="EMBL" id="KEZ43815.1"/>
    </source>
</evidence>
<dbReference type="GO" id="GO:0005737">
    <property type="term" value="C:cytoplasm"/>
    <property type="evidence" value="ECO:0007669"/>
    <property type="project" value="TreeGrafter"/>
</dbReference>
<dbReference type="PANTHER" id="PTHR43830:SF3">
    <property type="entry name" value="PROTEIN PSP1"/>
    <property type="match status" value="1"/>
</dbReference>
<dbReference type="PROSITE" id="PS51411">
    <property type="entry name" value="PSP1_C"/>
    <property type="match status" value="1"/>
</dbReference>
<feature type="compositionally biased region" description="Low complexity" evidence="1">
    <location>
        <begin position="219"/>
        <end position="231"/>
    </location>
</feature>
<dbReference type="InterPro" id="IPR007557">
    <property type="entry name" value="PSP1_C"/>
</dbReference>
<dbReference type="OMA" id="GIWNTES"/>
<organism evidence="3 4">
    <name type="scientific">Pseudallescheria apiosperma</name>
    <name type="common">Scedosporium apiospermum</name>
    <dbReference type="NCBI Taxonomy" id="563466"/>
    <lineage>
        <taxon>Eukaryota</taxon>
        <taxon>Fungi</taxon>
        <taxon>Dikarya</taxon>
        <taxon>Ascomycota</taxon>
        <taxon>Pezizomycotina</taxon>
        <taxon>Sordariomycetes</taxon>
        <taxon>Hypocreomycetidae</taxon>
        <taxon>Microascales</taxon>
        <taxon>Microascaceae</taxon>
        <taxon>Scedosporium</taxon>
    </lineage>
</organism>
<dbReference type="GeneID" id="27723042"/>
<reference evidence="3 4" key="1">
    <citation type="journal article" date="2014" name="Genome Announc.">
        <title>Draft genome sequence of the pathogenic fungus Scedosporium apiospermum.</title>
        <authorList>
            <person name="Vandeputte P."/>
            <person name="Ghamrawi S."/>
            <person name="Rechenmann M."/>
            <person name="Iltis A."/>
            <person name="Giraud S."/>
            <person name="Fleury M."/>
            <person name="Thornton C."/>
            <person name="Delhaes L."/>
            <person name="Meyer W."/>
            <person name="Papon N."/>
            <person name="Bouchara J.P."/>
        </authorList>
    </citation>
    <scope>NUCLEOTIDE SEQUENCE [LARGE SCALE GENOMIC DNA]</scope>
    <source>
        <strain evidence="3 4">IHEM 14462</strain>
    </source>
</reference>
<dbReference type="RefSeq" id="XP_016643614.1">
    <property type="nucleotide sequence ID" value="XM_016786638.1"/>
</dbReference>
<sequence>MSSVAIKPDTPSKIGQGGLSSVPPSSQAILLEKLTARALTPDSEALASSDDEVESRVPESLQTAFAPPHKPVRRASWLNDTSPQIPRPRKDSFASNSMSPTTSHPGTPSADASGGLWGSNSASSAMMGRAPASSFSWSTAIWNSERKEPSRLSEVLPSPTTALPPGAPANSVFGPETGNLSQTSPVPREQGGGSQFPYSISLHPTPKTYRSQSYSTGQMDPDSIPPSMSSSTILGRARTHGHTSIQHRPSRPSMLSEMSNESGLDKVKEVEDDEEDGESASEVLYQSSIHQSAESKTIEMLARENAMLRQQQQQQQYHSARLRPRSSTAAAYGLSSGYTLRETVPEESEYAIDELDEPNDVADLINPRRTLNRRMSEFGPSAFRSPFGMDSRKHDVPVKKGLWHSQLGFGSLGDISQSRRHSFADVPTRQASIGSLGDHAAASAGLDIGAQDAQTSQDYPGSYGDTTGFPMTGAGTSSQYPGAAGPVSSGLAQSYTGQFPSPYNLQGPFGANRATSPHRTLYGMSQPRQNQLLHIVYFKCSRADVFYIQEGTGLTVKPGDLVIVEADRGTDIGTVVRDNVDWQTARELKEYYAEEHYKWLMMYSQNAAAAQENVGMGLMGATNGLQGSAVGGMGPPSHHHMQESNPGELKPKLIKRLAQSHEIHSLREKEGNEAKAKRVCMQKVKEHGLNMEILDAEFQMDWKKLTFYYFADSYINFNSLVTDLFKIYKTRIWMSAVNPASFANPTLGLQPPSGIGPGAVGVGRSLGHPERRTTQTQQETSSASQVGRGFQSTGFGQGFSGNDRGPTLASAPSYSPANFSYQQPPQQQQQYGGLGFGAASRGGAASMPYHAGAGSNADLYGSSFSQQNDFAGGMRRVAGQGPSTGPHGHGLSQLGNQQDWVSSFQGLSLTR</sequence>
<evidence type="ECO:0000313" key="4">
    <source>
        <dbReference type="Proteomes" id="UP000028545"/>
    </source>
</evidence>
<protein>
    <submittedName>
        <fullName evidence="3">PSP1 domain-containing protein</fullName>
    </submittedName>
</protein>
<keyword evidence="4" id="KW-1185">Reference proteome</keyword>
<accession>A0A084G903</accession>
<gene>
    <name evidence="3" type="ORF">SAPIO_CDS3970</name>
</gene>
<proteinExistence type="predicted"/>
<dbReference type="Pfam" id="PF04468">
    <property type="entry name" value="PSP1"/>
    <property type="match status" value="1"/>
</dbReference>
<dbReference type="InterPro" id="IPR047767">
    <property type="entry name" value="PSP1-like"/>
</dbReference>
<feature type="compositionally biased region" description="Polar residues" evidence="1">
    <location>
        <begin position="810"/>
        <end position="821"/>
    </location>
</feature>
<feature type="region of interest" description="Disordered" evidence="1">
    <location>
        <begin position="41"/>
        <end position="117"/>
    </location>
</feature>
<name>A0A084G903_PSEDA</name>
<feature type="region of interest" description="Disordered" evidence="1">
    <location>
        <begin position="1"/>
        <end position="24"/>
    </location>
</feature>
<feature type="compositionally biased region" description="Low complexity" evidence="1">
    <location>
        <begin position="774"/>
        <end position="794"/>
    </location>
</feature>
<feature type="domain" description="PSP1 C-terminal" evidence="2">
    <location>
        <begin position="652"/>
        <end position="737"/>
    </location>
</feature>
<dbReference type="AlphaFoldDB" id="A0A084G903"/>
<feature type="region of interest" description="Disordered" evidence="1">
    <location>
        <begin position="873"/>
        <end position="897"/>
    </location>
</feature>
<feature type="compositionally biased region" description="Acidic residues" evidence="1">
    <location>
        <begin position="270"/>
        <end position="279"/>
    </location>
</feature>
<feature type="region of interest" description="Disordered" evidence="1">
    <location>
        <begin position="749"/>
        <end position="836"/>
    </location>
</feature>
<dbReference type="KEGG" id="sapo:SAPIO_CDS3970"/>
<feature type="compositionally biased region" description="Polar residues" evidence="1">
    <location>
        <begin position="208"/>
        <end position="218"/>
    </location>
</feature>
<evidence type="ECO:0000256" key="1">
    <source>
        <dbReference type="SAM" id="MobiDB-lite"/>
    </source>
</evidence>
<feature type="region of interest" description="Disordered" evidence="1">
    <location>
        <begin position="148"/>
        <end position="281"/>
    </location>
</feature>
<feature type="compositionally biased region" description="Polar residues" evidence="1">
    <location>
        <begin position="93"/>
        <end position="106"/>
    </location>
</feature>
<dbReference type="OrthoDB" id="243127at2759"/>
<dbReference type="VEuPathDB" id="FungiDB:SAPIO_CDS3970"/>
<dbReference type="EMBL" id="JOWA01000090">
    <property type="protein sequence ID" value="KEZ43815.1"/>
    <property type="molecule type" value="Genomic_DNA"/>
</dbReference>
<dbReference type="HOGENOM" id="CLU_011715_0_0_1"/>
<comment type="caution">
    <text evidence="3">The sequence shown here is derived from an EMBL/GenBank/DDBJ whole genome shotgun (WGS) entry which is preliminary data.</text>
</comment>